<dbReference type="SMART" id="SM00198">
    <property type="entry name" value="SCP"/>
    <property type="match status" value="1"/>
</dbReference>
<name>A0A8S1SE51_PAROT</name>
<proteinExistence type="predicted"/>
<reference evidence="2" key="1">
    <citation type="submission" date="2021-01" db="EMBL/GenBank/DDBJ databases">
        <authorList>
            <consortium name="Genoscope - CEA"/>
            <person name="William W."/>
        </authorList>
    </citation>
    <scope>NUCLEOTIDE SEQUENCE</scope>
</reference>
<comment type="caution">
    <text evidence="2">The sequence shown here is derived from an EMBL/GenBank/DDBJ whole genome shotgun (WGS) entry which is preliminary data.</text>
</comment>
<dbReference type="CDD" id="cd05380">
    <property type="entry name" value="CAP_euk"/>
    <property type="match status" value="1"/>
</dbReference>
<protein>
    <recommendedName>
        <fullName evidence="1">SCP domain-containing protein</fullName>
    </recommendedName>
</protein>
<dbReference type="Pfam" id="PF00188">
    <property type="entry name" value="CAP"/>
    <property type="match status" value="1"/>
</dbReference>
<dbReference type="AlphaFoldDB" id="A0A8S1SE51"/>
<evidence type="ECO:0000313" key="2">
    <source>
        <dbReference type="EMBL" id="CAD8138485.1"/>
    </source>
</evidence>
<dbReference type="OrthoDB" id="414826at2759"/>
<dbReference type="EMBL" id="CAJJDP010000008">
    <property type="protein sequence ID" value="CAD8138485.1"/>
    <property type="molecule type" value="Genomic_DNA"/>
</dbReference>
<sequence>MIILVLGCFFVVHGLPGDSCQTTAKGIFAKRQTEFEEQLNRLRNEVAQGRRKNHIGEMDYAANMNVVEWQQGIANAAQTCSERCPDSLESCKQLTTRYGALHKFRTVHSVSQEWEPREVYQKWMDDNKGEQLVIARMKYFGCGRSLKKNIDKFIEYVVCFFDEAPRKGVVPYVSATQKTIGSACDKGRSSTYSGLCKTTIYQQKIFDGIRFSKYTLVENIYKLKSCLFLIFCDLKNKLFGWFLVKPINPTYQFSELDLQNSNLQEYSIQSVQFSINLIKSSSLNLEDKLLSNKHSLIKTQKNKLSNQHRIQSKSGQIILEIEGLYFDTKNGRLAIALIKPIKNMKRKWF</sequence>
<evidence type="ECO:0000313" key="3">
    <source>
        <dbReference type="Proteomes" id="UP000683925"/>
    </source>
</evidence>
<gene>
    <name evidence="2" type="ORF">POCTA_138.1.T0090403</name>
</gene>
<dbReference type="Proteomes" id="UP000683925">
    <property type="component" value="Unassembled WGS sequence"/>
</dbReference>
<evidence type="ECO:0000259" key="1">
    <source>
        <dbReference type="SMART" id="SM00198"/>
    </source>
</evidence>
<dbReference type="OMA" id="HIGEMDY"/>
<accession>A0A8S1SE51</accession>
<dbReference type="InterPro" id="IPR014044">
    <property type="entry name" value="CAP_dom"/>
</dbReference>
<organism evidence="2 3">
    <name type="scientific">Paramecium octaurelia</name>
    <dbReference type="NCBI Taxonomy" id="43137"/>
    <lineage>
        <taxon>Eukaryota</taxon>
        <taxon>Sar</taxon>
        <taxon>Alveolata</taxon>
        <taxon>Ciliophora</taxon>
        <taxon>Intramacronucleata</taxon>
        <taxon>Oligohymenophorea</taxon>
        <taxon>Peniculida</taxon>
        <taxon>Parameciidae</taxon>
        <taxon>Paramecium</taxon>
    </lineage>
</organism>
<keyword evidence="3" id="KW-1185">Reference proteome</keyword>
<feature type="domain" description="SCP" evidence="1">
    <location>
        <begin position="30"/>
        <end position="171"/>
    </location>
</feature>